<reference evidence="2" key="1">
    <citation type="submission" date="2013-06" db="EMBL/GenBank/DDBJ databases">
        <authorList>
            <person name="Zhao Q."/>
        </authorList>
    </citation>
    <scope>NUCLEOTIDE SEQUENCE</scope>
    <source>
        <strain evidence="2">cv. W1943</strain>
    </source>
</reference>
<dbReference type="EnsemblPlants" id="ORUFI11G10120.1">
    <property type="protein sequence ID" value="ORUFI11G10120.1"/>
    <property type="gene ID" value="ORUFI11G10120"/>
</dbReference>
<organism evidence="1 2">
    <name type="scientific">Oryza rufipogon</name>
    <name type="common">Brownbeard rice</name>
    <name type="synonym">Asian wild rice</name>
    <dbReference type="NCBI Taxonomy" id="4529"/>
    <lineage>
        <taxon>Eukaryota</taxon>
        <taxon>Viridiplantae</taxon>
        <taxon>Streptophyta</taxon>
        <taxon>Embryophyta</taxon>
        <taxon>Tracheophyta</taxon>
        <taxon>Spermatophyta</taxon>
        <taxon>Magnoliopsida</taxon>
        <taxon>Liliopsida</taxon>
        <taxon>Poales</taxon>
        <taxon>Poaceae</taxon>
        <taxon>BOP clade</taxon>
        <taxon>Oryzoideae</taxon>
        <taxon>Oryzeae</taxon>
        <taxon>Oryzinae</taxon>
        <taxon>Oryza</taxon>
    </lineage>
</organism>
<dbReference type="Gramene" id="ORUFI11G10120.1">
    <property type="protein sequence ID" value="ORUFI11G10120.1"/>
    <property type="gene ID" value="ORUFI11G10120"/>
</dbReference>
<keyword evidence="2" id="KW-1185">Reference proteome</keyword>
<dbReference type="HOGENOM" id="CLU_1910084_0_0_1"/>
<evidence type="ECO:0000313" key="2">
    <source>
        <dbReference type="Proteomes" id="UP000008022"/>
    </source>
</evidence>
<dbReference type="Proteomes" id="UP000008022">
    <property type="component" value="Unassembled WGS sequence"/>
</dbReference>
<name>A0A0E0R6Y2_ORYRU</name>
<accession>A0A0E0R6Y2</accession>
<dbReference type="AlphaFoldDB" id="A0A0E0R6Y2"/>
<evidence type="ECO:0000313" key="1">
    <source>
        <dbReference type="EnsemblPlants" id="ORUFI11G10120.1"/>
    </source>
</evidence>
<protein>
    <submittedName>
        <fullName evidence="1">Uncharacterized protein</fullName>
    </submittedName>
</protein>
<reference evidence="1" key="2">
    <citation type="submission" date="2015-06" db="UniProtKB">
        <authorList>
            <consortium name="EnsemblPlants"/>
        </authorList>
    </citation>
    <scope>IDENTIFICATION</scope>
</reference>
<sequence>MAAISSPLPCGDDTSELSAESKCAMDSAAAGTIITICSAATAHGGIIVIVAFAATAGSNAPAPVPMKHNSNSPQLFDATHSQTAGMSYYLKLKEALKTGTKLRSKMTDNDDEERRRRLKKLTNTVPQQWCFES</sequence>
<proteinExistence type="predicted"/>